<keyword evidence="5 7" id="KW-1133">Transmembrane helix</keyword>
<dbReference type="InterPro" id="IPR052836">
    <property type="entry name" value="PRRT_domain-containing"/>
</dbReference>
<feature type="transmembrane region" description="Helical" evidence="7">
    <location>
        <begin position="12"/>
        <end position="31"/>
    </location>
</feature>
<dbReference type="PANTHER" id="PTHR35578:SF6">
    <property type="entry name" value="PROLINE-RICH TRANSMEMBRANE PROTEIN 4"/>
    <property type="match status" value="1"/>
</dbReference>
<dbReference type="Pfam" id="PF25987">
    <property type="entry name" value="PRRT3"/>
    <property type="match status" value="1"/>
</dbReference>
<reference evidence="9" key="2">
    <citation type="submission" date="2023-03" db="EMBL/GenBank/DDBJ databases">
        <authorList>
            <person name="Inwood S.N."/>
            <person name="Skelly J.G."/>
            <person name="Guhlin J."/>
            <person name="Harrop T.W.R."/>
            <person name="Goldson S.G."/>
            <person name="Dearden P.K."/>
        </authorList>
    </citation>
    <scope>NUCLEOTIDE SEQUENCE</scope>
    <source>
        <strain evidence="9">Irish</strain>
        <tissue evidence="9">Whole body</tissue>
    </source>
</reference>
<feature type="transmembrane region" description="Helical" evidence="7">
    <location>
        <begin position="218"/>
        <end position="238"/>
    </location>
</feature>
<dbReference type="Proteomes" id="UP001168990">
    <property type="component" value="Unassembled WGS sequence"/>
</dbReference>
<evidence type="ECO:0000313" key="9">
    <source>
        <dbReference type="EMBL" id="KAK0176717.1"/>
    </source>
</evidence>
<keyword evidence="3 7" id="KW-0812">Transmembrane</keyword>
<keyword evidence="6 7" id="KW-0472">Membrane</keyword>
<comment type="caution">
    <text evidence="9">The sequence shown here is derived from an EMBL/GenBank/DDBJ whole genome shotgun (WGS) entry which is preliminary data.</text>
</comment>
<evidence type="ECO:0000259" key="8">
    <source>
        <dbReference type="Pfam" id="PF25987"/>
    </source>
</evidence>
<feature type="transmembrane region" description="Helical" evidence="7">
    <location>
        <begin position="43"/>
        <end position="63"/>
    </location>
</feature>
<evidence type="ECO:0000256" key="7">
    <source>
        <dbReference type="SAM" id="Phobius"/>
    </source>
</evidence>
<dbReference type="EMBL" id="JAQQBS010000001">
    <property type="protein sequence ID" value="KAK0176717.1"/>
    <property type="molecule type" value="Genomic_DNA"/>
</dbReference>
<evidence type="ECO:0000313" key="10">
    <source>
        <dbReference type="Proteomes" id="UP001168990"/>
    </source>
</evidence>
<feature type="transmembrane region" description="Helical" evidence="7">
    <location>
        <begin position="114"/>
        <end position="134"/>
    </location>
</feature>
<dbReference type="InterPro" id="IPR059081">
    <property type="entry name" value="PRRT3-4"/>
</dbReference>
<evidence type="ECO:0000256" key="6">
    <source>
        <dbReference type="ARBA" id="ARBA00023136"/>
    </source>
</evidence>
<evidence type="ECO:0000256" key="2">
    <source>
        <dbReference type="ARBA" id="ARBA00022553"/>
    </source>
</evidence>
<keyword evidence="10" id="KW-1185">Reference proteome</keyword>
<keyword evidence="2" id="KW-0597">Phosphoprotein</keyword>
<organism evidence="9 10">
    <name type="scientific">Microctonus aethiopoides</name>
    <dbReference type="NCBI Taxonomy" id="144406"/>
    <lineage>
        <taxon>Eukaryota</taxon>
        <taxon>Metazoa</taxon>
        <taxon>Ecdysozoa</taxon>
        <taxon>Arthropoda</taxon>
        <taxon>Hexapoda</taxon>
        <taxon>Insecta</taxon>
        <taxon>Pterygota</taxon>
        <taxon>Neoptera</taxon>
        <taxon>Endopterygota</taxon>
        <taxon>Hymenoptera</taxon>
        <taxon>Apocrita</taxon>
        <taxon>Ichneumonoidea</taxon>
        <taxon>Braconidae</taxon>
        <taxon>Euphorinae</taxon>
        <taxon>Microctonus</taxon>
    </lineage>
</organism>
<feature type="domain" description="Proline-rich transmembrane protein 3/4" evidence="8">
    <location>
        <begin position="94"/>
        <end position="280"/>
    </location>
</feature>
<feature type="transmembrane region" description="Helical" evidence="7">
    <location>
        <begin position="244"/>
        <end position="264"/>
    </location>
</feature>
<evidence type="ECO:0000256" key="3">
    <source>
        <dbReference type="ARBA" id="ARBA00022692"/>
    </source>
</evidence>
<evidence type="ECO:0000256" key="4">
    <source>
        <dbReference type="ARBA" id="ARBA00022729"/>
    </source>
</evidence>
<feature type="transmembrane region" description="Helical" evidence="7">
    <location>
        <begin position="184"/>
        <end position="206"/>
    </location>
</feature>
<dbReference type="AlphaFoldDB" id="A0AA39FVP0"/>
<sequence>MHMEGMIKVGILRALWSLISLLLIFVFEYLLCKKLSGQSNLEYSEVLSPVFVLLQLVAIMEWLSNRTFNSNATTLNRGDNCIGNLTSLNKLLVTAPTWVAVNQDLRWIFPLHSYGFGCLFFVLSFYTFFSILNLRSLIASRPFMTSINIFLCLLGISRSGCLFIDPYNLQETMPKIIGSIMWDIGFPCVTSAFCLIQLAFLQLTQLKFGPDKLQKESCLSFIITSHFSCVIASDVALAFHNHFIFKYVVQIIFLAWSIFLYLIFLHAGYKIMNLLRTLPNNVLMRDNSLTNHKGIMQLAMLAPYNNLATSVAAALVPTLLSQNYKVTAESSDQTGNANGDVIEIVIINSIAQININKCN</sequence>
<keyword evidence="4" id="KW-0732">Signal</keyword>
<gene>
    <name evidence="9" type="ORF">PV328_000828</name>
</gene>
<accession>A0AA39FVP0</accession>
<evidence type="ECO:0000256" key="1">
    <source>
        <dbReference type="ARBA" id="ARBA00004141"/>
    </source>
</evidence>
<protein>
    <recommendedName>
        <fullName evidence="8">Proline-rich transmembrane protein 3/4 domain-containing protein</fullName>
    </recommendedName>
</protein>
<feature type="transmembrane region" description="Helical" evidence="7">
    <location>
        <begin position="146"/>
        <end position="164"/>
    </location>
</feature>
<comment type="subcellular location">
    <subcellularLocation>
        <location evidence="1">Membrane</location>
        <topology evidence="1">Multi-pass membrane protein</topology>
    </subcellularLocation>
</comment>
<reference evidence="9" key="1">
    <citation type="journal article" date="2023" name="bioRxiv">
        <title>Scaffold-level genome assemblies of two parasitoid biocontrol wasps reveal the parthenogenesis mechanism and an associated novel virus.</title>
        <authorList>
            <person name="Inwood S."/>
            <person name="Skelly J."/>
            <person name="Guhlin J."/>
            <person name="Harrop T."/>
            <person name="Goldson S."/>
            <person name="Dearden P."/>
        </authorList>
    </citation>
    <scope>NUCLEOTIDE SEQUENCE</scope>
    <source>
        <strain evidence="9">Irish</strain>
        <tissue evidence="9">Whole body</tissue>
    </source>
</reference>
<name>A0AA39FVP0_9HYME</name>
<dbReference type="PANTHER" id="PTHR35578">
    <property type="entry name" value="PROLINE-RICH TRANSMEMBRANE PROTEIN 4-RELATED"/>
    <property type="match status" value="1"/>
</dbReference>
<proteinExistence type="predicted"/>
<evidence type="ECO:0000256" key="5">
    <source>
        <dbReference type="ARBA" id="ARBA00022989"/>
    </source>
</evidence>